<evidence type="ECO:0000313" key="2">
    <source>
        <dbReference type="EMBL" id="OZG51968.1"/>
    </source>
</evidence>
<proteinExistence type="predicted"/>
<dbReference type="RefSeq" id="WP_094691073.1">
    <property type="nucleotide sequence ID" value="NZ_MWWQ01000006.1"/>
</dbReference>
<organism evidence="2 3">
    <name type="scientific">Pseudoscardovia suis</name>
    <dbReference type="NCBI Taxonomy" id="987063"/>
    <lineage>
        <taxon>Bacteria</taxon>
        <taxon>Bacillati</taxon>
        <taxon>Actinomycetota</taxon>
        <taxon>Actinomycetes</taxon>
        <taxon>Bifidobacteriales</taxon>
        <taxon>Bifidobacteriaceae</taxon>
        <taxon>Pseudoscardovia</taxon>
    </lineage>
</organism>
<accession>A0A261EYQ1</accession>
<evidence type="ECO:0000256" key="1">
    <source>
        <dbReference type="SAM" id="MobiDB-lite"/>
    </source>
</evidence>
<gene>
    <name evidence="2" type="ORF">PSSU_0751</name>
</gene>
<dbReference type="Proteomes" id="UP000216454">
    <property type="component" value="Unassembled WGS sequence"/>
</dbReference>
<protein>
    <submittedName>
        <fullName evidence="2">Uncharacterized protein</fullName>
    </submittedName>
</protein>
<evidence type="ECO:0000313" key="3">
    <source>
        <dbReference type="Proteomes" id="UP000216454"/>
    </source>
</evidence>
<dbReference type="EMBL" id="MWWQ01000006">
    <property type="protein sequence ID" value="OZG51968.1"/>
    <property type="molecule type" value="Genomic_DNA"/>
</dbReference>
<dbReference type="AlphaFoldDB" id="A0A261EYQ1"/>
<keyword evidence="3" id="KW-1185">Reference proteome</keyword>
<reference evidence="2 3" key="1">
    <citation type="journal article" date="2017" name="BMC Genomics">
        <title>Comparative genomic and phylogenomic analyses of the Bifidobacteriaceae family.</title>
        <authorList>
            <person name="Lugli G.A."/>
            <person name="Milani C."/>
            <person name="Turroni F."/>
            <person name="Duranti S."/>
            <person name="Mancabelli L."/>
            <person name="Mangifesta M."/>
            <person name="Ferrario C."/>
            <person name="Modesto M."/>
            <person name="Mattarelli P."/>
            <person name="Jiri K."/>
            <person name="van Sinderen D."/>
            <person name="Ventura M."/>
        </authorList>
    </citation>
    <scope>NUCLEOTIDE SEQUENCE [LARGE SCALE GENOMIC DNA]</scope>
    <source>
        <strain evidence="2 3">DSM 24744</strain>
    </source>
</reference>
<name>A0A261EYQ1_9BIFI</name>
<sequence length="118" mass="12361">MPDNTSSTPQNEPTQEQQGCCATARATSQARDDAGEPHGDPDASMGGSPASADAIDVHIRFGRPVVAQCTGQHIDAFGKPLNTSEPLNPRRRSAVTVHIFLGPCAHILSEGDDADNTV</sequence>
<feature type="compositionally biased region" description="Polar residues" evidence="1">
    <location>
        <begin position="1"/>
        <end position="29"/>
    </location>
</feature>
<feature type="compositionally biased region" description="Basic and acidic residues" evidence="1">
    <location>
        <begin position="30"/>
        <end position="41"/>
    </location>
</feature>
<feature type="region of interest" description="Disordered" evidence="1">
    <location>
        <begin position="1"/>
        <end position="51"/>
    </location>
</feature>
<comment type="caution">
    <text evidence="2">The sequence shown here is derived from an EMBL/GenBank/DDBJ whole genome shotgun (WGS) entry which is preliminary data.</text>
</comment>